<sequence>MKRSEVYDEIRDWIQSHGYDEGYILQARFWNEKSNSNNDRYIVIQQNGGAAGEEAITRDYFRILVISARNDANISEVEDLADAIRQSMLTEYKTDKITHMKPVGAIPAMQTREGRFIFTVAFQSIISR</sequence>
<protein>
    <recommendedName>
        <fullName evidence="3">Gp15</fullName>
    </recommendedName>
</protein>
<evidence type="ECO:0000313" key="1">
    <source>
        <dbReference type="EMBL" id="STF46239.1"/>
    </source>
</evidence>
<evidence type="ECO:0008006" key="3">
    <source>
        <dbReference type="Google" id="ProtNLM"/>
    </source>
</evidence>
<name>A0A376LPR3_ECOLX</name>
<reference evidence="1 2" key="1">
    <citation type="submission" date="2018-06" db="EMBL/GenBank/DDBJ databases">
        <authorList>
            <consortium name="Pathogen Informatics"/>
            <person name="Doyle S."/>
        </authorList>
    </citation>
    <scope>NUCLEOTIDE SEQUENCE [LARGE SCALE GENOMIC DNA]</scope>
    <source>
        <strain evidence="1 2">NCTC7928</strain>
    </source>
</reference>
<dbReference type="InterPro" id="IPR056950">
    <property type="entry name" value="Phage_tail_terminator_3"/>
</dbReference>
<proteinExistence type="predicted"/>
<dbReference type="Pfam" id="PF23842">
    <property type="entry name" value="Phage_tail_terminator_3"/>
    <property type="match status" value="1"/>
</dbReference>
<dbReference type="RefSeq" id="WP_151309984.1">
    <property type="nucleotide sequence ID" value="NZ_JBNMEX010000006.1"/>
</dbReference>
<organism evidence="1 2">
    <name type="scientific">Escherichia coli</name>
    <dbReference type="NCBI Taxonomy" id="562"/>
    <lineage>
        <taxon>Bacteria</taxon>
        <taxon>Pseudomonadati</taxon>
        <taxon>Pseudomonadota</taxon>
        <taxon>Gammaproteobacteria</taxon>
        <taxon>Enterobacterales</taxon>
        <taxon>Enterobacteriaceae</taxon>
        <taxon>Escherichia</taxon>
    </lineage>
</organism>
<dbReference type="Proteomes" id="UP000254877">
    <property type="component" value="Unassembled WGS sequence"/>
</dbReference>
<dbReference type="AlphaFoldDB" id="A0A376LPR3"/>
<dbReference type="EMBL" id="UGAB01000002">
    <property type="protein sequence ID" value="STF46239.1"/>
    <property type="molecule type" value="Genomic_DNA"/>
</dbReference>
<accession>A0A376LPR3</accession>
<evidence type="ECO:0000313" key="2">
    <source>
        <dbReference type="Proteomes" id="UP000254877"/>
    </source>
</evidence>
<gene>
    <name evidence="1" type="ORF">NCTC7928_07041</name>
</gene>